<dbReference type="PANTHER" id="PTHR33223">
    <property type="entry name" value="CCHC-TYPE DOMAIN-CONTAINING PROTEIN"/>
    <property type="match status" value="1"/>
</dbReference>
<dbReference type="PROSITE" id="PS50158">
    <property type="entry name" value="ZF_CCHC"/>
    <property type="match status" value="1"/>
</dbReference>
<dbReference type="InterPro" id="IPR045358">
    <property type="entry name" value="Ty3_capsid"/>
</dbReference>
<accession>A0A225UTR5</accession>
<evidence type="ECO:0000313" key="5">
    <source>
        <dbReference type="Proteomes" id="UP000198211"/>
    </source>
</evidence>
<comment type="caution">
    <text evidence="4">The sequence shown here is derived from an EMBL/GenBank/DDBJ whole genome shotgun (WGS) entry which is preliminary data.</text>
</comment>
<keyword evidence="1" id="KW-0863">Zinc-finger</keyword>
<dbReference type="EMBL" id="NBNE01011384">
    <property type="protein sequence ID" value="OWY96635.1"/>
    <property type="molecule type" value="Genomic_DNA"/>
</dbReference>
<dbReference type="GO" id="GO:0003676">
    <property type="term" value="F:nucleic acid binding"/>
    <property type="evidence" value="ECO:0007669"/>
    <property type="project" value="InterPro"/>
</dbReference>
<feature type="domain" description="CCHC-type" evidence="3">
    <location>
        <begin position="582"/>
        <end position="598"/>
    </location>
</feature>
<keyword evidence="5" id="KW-1185">Reference proteome</keyword>
<feature type="region of interest" description="Disordered" evidence="2">
    <location>
        <begin position="1"/>
        <end position="64"/>
    </location>
</feature>
<feature type="compositionally biased region" description="Basic and acidic residues" evidence="2">
    <location>
        <begin position="604"/>
        <end position="615"/>
    </location>
</feature>
<feature type="region of interest" description="Disordered" evidence="2">
    <location>
        <begin position="85"/>
        <end position="202"/>
    </location>
</feature>
<dbReference type="SMART" id="SM00343">
    <property type="entry name" value="ZnF_C2HC"/>
    <property type="match status" value="1"/>
</dbReference>
<sequence length="627" mass="68606">ETNVVRKDSDDEESKEDNPGDCSELGGGRSEVDQREGEQESGNGVTEFDSAEGNGSRSGGASATTQEAMLAAVLQQLTTTMARMDARLTQLETSGAAEQPSVATETVTGTATSSPGQSHQVTVVSSAAPVRTSVPPRGTAIATQSHRGLGPRDTVGHDDDAGDDSDGSDSSPSSSSDDDSDDEVHQGQRLPAVPSPQTAQRRRRNFRDLEIAPFQPSPTVSVATWIAKADLALQGARISGRGDWTDTELYYHLGNKLQDNAARWWVQMDQELREEDRTWTKLKKALTRRYGERPDKDMAEWRVSQRRMLPGETYADFAAGLREMTGQNHVSERVLLAQFYRSLDKTTRQLVRFPPKPRTLEDAVDKATEINDPKDNVARGMQNIGQAWATAPNPYMVPMDGTTGQMMVIPGIGATRTRDLVGATTAEEIDMAHFSNPQGAYNPYTGTWDIPEGRVWNGRYWAVRGKQKRARSTDEVARRGAQRADKKARVHLVKAVNCDDVDEESDSDDDTAAGVAPSQPPQKLRKASLGPIHHQGSRVLDAAKLVTSGRRVLLDLSATHVGHAVISHASARIKRPKPERPKCYACGSRGHFARECTDQEAKARNDAYLRQRGQESEATQGNDKRTQ</sequence>
<dbReference type="Gene3D" id="4.10.60.10">
    <property type="entry name" value="Zinc finger, CCHC-type"/>
    <property type="match status" value="1"/>
</dbReference>
<reference evidence="5" key="1">
    <citation type="submission" date="2017-03" db="EMBL/GenBank/DDBJ databases">
        <title>Phytopthora megakarya and P. palmivora, two closely related causual agents of cacao black pod achieved similar genome size and gene model numbers by different mechanisms.</title>
        <authorList>
            <person name="Ali S."/>
            <person name="Shao J."/>
            <person name="Larry D.J."/>
            <person name="Kronmiller B."/>
            <person name="Shen D."/>
            <person name="Strem M.D."/>
            <person name="Melnick R.L."/>
            <person name="Guiltinan M.J."/>
            <person name="Tyler B.M."/>
            <person name="Meinhardt L.W."/>
            <person name="Bailey B.A."/>
        </authorList>
    </citation>
    <scope>NUCLEOTIDE SEQUENCE [LARGE SCALE GENOMIC DNA]</scope>
    <source>
        <strain evidence="5">zdho120</strain>
    </source>
</reference>
<feature type="compositionally biased region" description="Polar residues" evidence="2">
    <location>
        <begin position="53"/>
        <end position="64"/>
    </location>
</feature>
<dbReference type="InterPro" id="IPR036875">
    <property type="entry name" value="Znf_CCHC_sf"/>
</dbReference>
<feature type="non-terminal residue" evidence="4">
    <location>
        <position position="1"/>
    </location>
</feature>
<feature type="compositionally biased region" description="Polar residues" evidence="2">
    <location>
        <begin position="101"/>
        <end position="125"/>
    </location>
</feature>
<name>A0A225UTR5_9STRA</name>
<keyword evidence="1" id="KW-0479">Metal-binding</keyword>
<dbReference type="InterPro" id="IPR001878">
    <property type="entry name" value="Znf_CCHC"/>
</dbReference>
<dbReference type="Proteomes" id="UP000198211">
    <property type="component" value="Unassembled WGS sequence"/>
</dbReference>
<dbReference type="AlphaFoldDB" id="A0A225UTR5"/>
<keyword evidence="1" id="KW-0862">Zinc</keyword>
<evidence type="ECO:0000259" key="3">
    <source>
        <dbReference type="PROSITE" id="PS50158"/>
    </source>
</evidence>
<evidence type="ECO:0000313" key="4">
    <source>
        <dbReference type="EMBL" id="OWY96635.1"/>
    </source>
</evidence>
<proteinExistence type="predicted"/>
<evidence type="ECO:0000256" key="2">
    <source>
        <dbReference type="SAM" id="MobiDB-lite"/>
    </source>
</evidence>
<organism evidence="4 5">
    <name type="scientific">Phytophthora megakarya</name>
    <dbReference type="NCBI Taxonomy" id="4795"/>
    <lineage>
        <taxon>Eukaryota</taxon>
        <taxon>Sar</taxon>
        <taxon>Stramenopiles</taxon>
        <taxon>Oomycota</taxon>
        <taxon>Peronosporomycetes</taxon>
        <taxon>Peronosporales</taxon>
        <taxon>Peronosporaceae</taxon>
        <taxon>Phytophthora</taxon>
    </lineage>
</organism>
<dbReference type="SUPFAM" id="SSF57756">
    <property type="entry name" value="Retrovirus zinc finger-like domains"/>
    <property type="match status" value="1"/>
</dbReference>
<dbReference type="Pfam" id="PF19259">
    <property type="entry name" value="Ty3_capsid"/>
    <property type="match status" value="1"/>
</dbReference>
<dbReference type="GO" id="GO:0008270">
    <property type="term" value="F:zinc ion binding"/>
    <property type="evidence" value="ECO:0007669"/>
    <property type="project" value="UniProtKB-KW"/>
</dbReference>
<feature type="region of interest" description="Disordered" evidence="2">
    <location>
        <begin position="604"/>
        <end position="627"/>
    </location>
</feature>
<dbReference type="Pfam" id="PF00098">
    <property type="entry name" value="zf-CCHC"/>
    <property type="match status" value="1"/>
</dbReference>
<feature type="compositionally biased region" description="Acidic residues" evidence="2">
    <location>
        <begin position="499"/>
        <end position="511"/>
    </location>
</feature>
<dbReference type="PANTHER" id="PTHR33223:SF6">
    <property type="entry name" value="CCHC-TYPE DOMAIN-CONTAINING PROTEIN"/>
    <property type="match status" value="1"/>
</dbReference>
<feature type="region of interest" description="Disordered" evidence="2">
    <location>
        <begin position="499"/>
        <end position="532"/>
    </location>
</feature>
<gene>
    <name evidence="4" type="ORF">PHMEG_00033051</name>
</gene>
<dbReference type="OrthoDB" id="18186at2759"/>
<protein>
    <recommendedName>
        <fullName evidence="3">CCHC-type domain-containing protein</fullName>
    </recommendedName>
</protein>
<evidence type="ECO:0000256" key="1">
    <source>
        <dbReference type="PROSITE-ProRule" id="PRU00047"/>
    </source>
</evidence>